<dbReference type="EMBL" id="BPUS01000008">
    <property type="protein sequence ID" value="GJH26878.1"/>
    <property type="molecule type" value="Genomic_DNA"/>
</dbReference>
<dbReference type="GO" id="GO:0000160">
    <property type="term" value="P:phosphorelay signal transduction system"/>
    <property type="evidence" value="ECO:0007669"/>
    <property type="project" value="InterPro"/>
</dbReference>
<dbReference type="CDD" id="cd00156">
    <property type="entry name" value="REC"/>
    <property type="match status" value="1"/>
</dbReference>
<dbReference type="InterPro" id="IPR011006">
    <property type="entry name" value="CheY-like_superfamily"/>
</dbReference>
<dbReference type="SUPFAM" id="SSF52172">
    <property type="entry name" value="CheY-like"/>
    <property type="match status" value="1"/>
</dbReference>
<dbReference type="SMART" id="SM00448">
    <property type="entry name" value="REC"/>
    <property type="match status" value="1"/>
</dbReference>
<proteinExistence type="predicted"/>
<dbReference type="InterPro" id="IPR050595">
    <property type="entry name" value="Bact_response_regulator"/>
</dbReference>
<dbReference type="Gene3D" id="3.40.50.2300">
    <property type="match status" value="1"/>
</dbReference>
<sequence>MLIVDDDYALALALQALLETEGFEARTADCTAYLTLIAVWIPHLVIADIQMPLLNGFEVARAMRQVAHMRLVPIIAHTSFPEEDVVNEGLAGGINAYCSKSDGPTMLLAILRRVAPVSLRP</sequence>
<dbReference type="Pfam" id="PF00072">
    <property type="entry name" value="Response_reg"/>
    <property type="match status" value="1"/>
</dbReference>
<dbReference type="PANTHER" id="PTHR44591:SF3">
    <property type="entry name" value="RESPONSE REGULATORY DOMAIN-CONTAINING PROTEIN"/>
    <property type="match status" value="1"/>
</dbReference>
<evidence type="ECO:0000313" key="4">
    <source>
        <dbReference type="EMBL" id="GJH26878.1"/>
    </source>
</evidence>
<organism evidence="4 5">
    <name type="scientific">Caballeronia novacaledonica</name>
    <dbReference type="NCBI Taxonomy" id="1544861"/>
    <lineage>
        <taxon>Bacteria</taxon>
        <taxon>Pseudomonadati</taxon>
        <taxon>Pseudomonadota</taxon>
        <taxon>Betaproteobacteria</taxon>
        <taxon>Burkholderiales</taxon>
        <taxon>Burkholderiaceae</taxon>
        <taxon>Caballeronia</taxon>
    </lineage>
</organism>
<protein>
    <submittedName>
        <fullName evidence="4">Response regulator</fullName>
    </submittedName>
</protein>
<dbReference type="InterPro" id="IPR001789">
    <property type="entry name" value="Sig_transdc_resp-reg_receiver"/>
</dbReference>
<gene>
    <name evidence="4" type="ORF">CBA19CS42_20200</name>
</gene>
<evidence type="ECO:0000313" key="5">
    <source>
        <dbReference type="Proteomes" id="UP001055111"/>
    </source>
</evidence>
<evidence type="ECO:0000256" key="2">
    <source>
        <dbReference type="PROSITE-ProRule" id="PRU00169"/>
    </source>
</evidence>
<dbReference type="Proteomes" id="UP001055111">
    <property type="component" value="Unassembled WGS sequence"/>
</dbReference>
<feature type="domain" description="Response regulatory" evidence="3">
    <location>
        <begin position="1"/>
        <end position="115"/>
    </location>
</feature>
<comment type="caution">
    <text evidence="4">The sequence shown here is derived from an EMBL/GenBank/DDBJ whole genome shotgun (WGS) entry which is preliminary data.</text>
</comment>
<accession>A0AA37MHZ1</accession>
<evidence type="ECO:0000259" key="3">
    <source>
        <dbReference type="PROSITE" id="PS50110"/>
    </source>
</evidence>
<keyword evidence="1 2" id="KW-0597">Phosphoprotein</keyword>
<reference evidence="4" key="1">
    <citation type="submission" date="2022-09" db="EMBL/GenBank/DDBJ databases">
        <title>Isolation and characterization of 3-chlorobenzoate degrading bacteria from soils in Shizuoka.</title>
        <authorList>
            <person name="Ifat A."/>
            <person name="Ogawa N."/>
            <person name="Kimbara K."/>
            <person name="Moriuchi R."/>
            <person name="Dohra H."/>
            <person name="Shintani M."/>
        </authorList>
    </citation>
    <scope>NUCLEOTIDE SEQUENCE</scope>
    <source>
        <strain evidence="4">19CS4-2</strain>
    </source>
</reference>
<feature type="modified residue" description="4-aspartylphosphate" evidence="2">
    <location>
        <position position="48"/>
    </location>
</feature>
<dbReference type="PANTHER" id="PTHR44591">
    <property type="entry name" value="STRESS RESPONSE REGULATOR PROTEIN 1"/>
    <property type="match status" value="1"/>
</dbReference>
<name>A0AA37MHZ1_9BURK</name>
<dbReference type="PROSITE" id="PS50110">
    <property type="entry name" value="RESPONSE_REGULATORY"/>
    <property type="match status" value="1"/>
</dbReference>
<dbReference type="AlphaFoldDB" id="A0AA37MHZ1"/>
<dbReference type="RefSeq" id="WP_238213512.1">
    <property type="nucleotide sequence ID" value="NZ_BPUS01000008.1"/>
</dbReference>
<evidence type="ECO:0000256" key="1">
    <source>
        <dbReference type="ARBA" id="ARBA00022553"/>
    </source>
</evidence>